<accession>A0ABV2AV54</accession>
<protein>
    <submittedName>
        <fullName evidence="1">Uncharacterized protein</fullName>
    </submittedName>
</protein>
<keyword evidence="2" id="KW-1185">Reference proteome</keyword>
<comment type="caution">
    <text evidence="1">The sequence shown here is derived from an EMBL/GenBank/DDBJ whole genome shotgun (WGS) entry which is preliminary data.</text>
</comment>
<name>A0ABV2AV54_9EUKA</name>
<evidence type="ECO:0000313" key="2">
    <source>
        <dbReference type="Proteomes" id="UP001439008"/>
    </source>
</evidence>
<reference evidence="1 2" key="1">
    <citation type="journal article" date="2024" name="BMC Biol.">
        <title>Comparative genomics of Ascetosporea gives new insight into the evolutionary basis for animal parasitism in Rhizaria.</title>
        <authorList>
            <person name="Hiltunen Thoren M."/>
            <person name="Onut-Brannstrom I."/>
            <person name="Alfjorden A."/>
            <person name="Peckova H."/>
            <person name="Swords F."/>
            <person name="Hooper C."/>
            <person name="Holzer A.S."/>
            <person name="Bass D."/>
            <person name="Burki F."/>
        </authorList>
    </citation>
    <scope>NUCLEOTIDE SEQUENCE [LARGE SCALE GENOMIC DNA]</scope>
    <source>
        <strain evidence="1">20-A016</strain>
    </source>
</reference>
<feature type="non-terminal residue" evidence="1">
    <location>
        <position position="69"/>
    </location>
</feature>
<sequence>ENTKVLQEARSSEKYTINEVDRHGLQPQDELDAEDEVTGEIVTENDEEVKWLMGHDFQKTVVEMKEKHH</sequence>
<dbReference type="EMBL" id="JBDODL010006713">
    <property type="protein sequence ID" value="MES1923536.1"/>
    <property type="molecule type" value="Genomic_DNA"/>
</dbReference>
<dbReference type="Proteomes" id="UP001439008">
    <property type="component" value="Unassembled WGS sequence"/>
</dbReference>
<gene>
    <name evidence="1" type="ORF">MHBO_005124</name>
</gene>
<organism evidence="1 2">
    <name type="scientific">Bonamia ostreae</name>
    <dbReference type="NCBI Taxonomy" id="126728"/>
    <lineage>
        <taxon>Eukaryota</taxon>
        <taxon>Sar</taxon>
        <taxon>Rhizaria</taxon>
        <taxon>Endomyxa</taxon>
        <taxon>Ascetosporea</taxon>
        <taxon>Haplosporida</taxon>
        <taxon>Bonamia</taxon>
    </lineage>
</organism>
<feature type="non-terminal residue" evidence="1">
    <location>
        <position position="1"/>
    </location>
</feature>
<evidence type="ECO:0000313" key="1">
    <source>
        <dbReference type="EMBL" id="MES1923536.1"/>
    </source>
</evidence>
<proteinExistence type="predicted"/>